<dbReference type="EMBL" id="MN740346">
    <property type="protein sequence ID" value="QHU01680.1"/>
    <property type="molecule type" value="Genomic_DNA"/>
</dbReference>
<protein>
    <submittedName>
        <fullName evidence="2">Uncharacterized protein</fullName>
    </submittedName>
</protein>
<evidence type="ECO:0000313" key="2">
    <source>
        <dbReference type="EMBL" id="QHU01680.1"/>
    </source>
</evidence>
<organism evidence="2">
    <name type="scientific">viral metagenome</name>
    <dbReference type="NCBI Taxonomy" id="1070528"/>
    <lineage>
        <taxon>unclassified sequences</taxon>
        <taxon>metagenomes</taxon>
        <taxon>organismal metagenomes</taxon>
    </lineage>
</organism>
<keyword evidence="1" id="KW-0812">Transmembrane</keyword>
<proteinExistence type="predicted"/>
<feature type="transmembrane region" description="Helical" evidence="1">
    <location>
        <begin position="59"/>
        <end position="80"/>
    </location>
</feature>
<keyword evidence="1" id="KW-0472">Membrane</keyword>
<accession>A0A6C0JA12</accession>
<dbReference type="AlphaFoldDB" id="A0A6C0JA12"/>
<name>A0A6C0JA12_9ZZZZ</name>
<evidence type="ECO:0000256" key="1">
    <source>
        <dbReference type="SAM" id="Phobius"/>
    </source>
</evidence>
<reference evidence="2" key="1">
    <citation type="journal article" date="2020" name="Nature">
        <title>Giant virus diversity and host interactions through global metagenomics.</title>
        <authorList>
            <person name="Schulz F."/>
            <person name="Roux S."/>
            <person name="Paez-Espino D."/>
            <person name="Jungbluth S."/>
            <person name="Walsh D.A."/>
            <person name="Denef V.J."/>
            <person name="McMahon K.D."/>
            <person name="Konstantinidis K.T."/>
            <person name="Eloe-Fadrosh E.A."/>
            <person name="Kyrpides N.C."/>
            <person name="Woyke T."/>
        </authorList>
    </citation>
    <scope>NUCLEOTIDE SEQUENCE</scope>
    <source>
        <strain evidence="2">GVMAG-M-3300025874-2</strain>
    </source>
</reference>
<sequence length="127" mass="13943">MAFNLNNFSVLGGNSVQPNDRTQPLTAGLPRIPTIRKSKIEKGLDWVCNPKTLSGVTAFSSVFACLMIFALSISCTIIYSDVSKLMIDGKETLSDLSIVLPEVSKTMAMLQNLCNTPSFKQYCFPEE</sequence>
<keyword evidence="1" id="KW-1133">Transmembrane helix</keyword>